<proteinExistence type="predicted"/>
<dbReference type="AlphaFoldDB" id="A0A9J6ZP13"/>
<keyword evidence="2" id="KW-1185">Reference proteome</keyword>
<organism evidence="1 2">
    <name type="scientific">Xiashengella succiniciproducens</name>
    <dbReference type="NCBI Taxonomy" id="2949635"/>
    <lineage>
        <taxon>Bacteria</taxon>
        <taxon>Pseudomonadati</taxon>
        <taxon>Bacteroidota</taxon>
        <taxon>Bacteroidia</taxon>
        <taxon>Marinilabiliales</taxon>
        <taxon>Marinilabiliaceae</taxon>
        <taxon>Xiashengella</taxon>
    </lineage>
</organism>
<evidence type="ECO:0000313" key="1">
    <source>
        <dbReference type="EMBL" id="URW79000.1"/>
    </source>
</evidence>
<dbReference type="SUPFAM" id="SSF49464">
    <property type="entry name" value="Carboxypeptidase regulatory domain-like"/>
    <property type="match status" value="1"/>
</dbReference>
<keyword evidence="1" id="KW-0121">Carboxypeptidase</keyword>
<dbReference type="Proteomes" id="UP001056426">
    <property type="component" value="Chromosome"/>
</dbReference>
<sequence>MLIISFATSVAVFAQGSDRMISGTVTDAQGSPLPGVNVVIQGTLKGTISNEMVRTRLRLLHRMSWNSAL</sequence>
<dbReference type="KEGG" id="alkq:M9189_09050"/>
<dbReference type="GO" id="GO:0004180">
    <property type="term" value="F:carboxypeptidase activity"/>
    <property type="evidence" value="ECO:0007669"/>
    <property type="project" value="UniProtKB-KW"/>
</dbReference>
<evidence type="ECO:0000313" key="2">
    <source>
        <dbReference type="Proteomes" id="UP001056426"/>
    </source>
</evidence>
<gene>
    <name evidence="1" type="ORF">M9189_09050</name>
</gene>
<keyword evidence="1" id="KW-0378">Hydrolase</keyword>
<dbReference type="RefSeq" id="WP_250722520.1">
    <property type="nucleotide sequence ID" value="NZ_CP098400.1"/>
</dbReference>
<dbReference type="EMBL" id="CP098400">
    <property type="protein sequence ID" value="URW79000.1"/>
    <property type="molecule type" value="Genomic_DNA"/>
</dbReference>
<reference evidence="1" key="1">
    <citation type="submission" date="2022-05" db="EMBL/GenBank/DDBJ databases">
        <authorList>
            <person name="Sun X."/>
        </authorList>
    </citation>
    <scope>NUCLEOTIDE SEQUENCE</scope>
    <source>
        <strain evidence="1">Ai-910</strain>
    </source>
</reference>
<reference evidence="1" key="2">
    <citation type="submission" date="2022-06" db="EMBL/GenBank/DDBJ databases">
        <title>Xiashengella guii gen. nov. sp. nov., a bacterium isolated form anaerobic digestion tank.</title>
        <authorList>
            <person name="Huang H."/>
        </authorList>
    </citation>
    <scope>NUCLEOTIDE SEQUENCE</scope>
    <source>
        <strain evidence="1">Ai-910</strain>
    </source>
</reference>
<accession>A0A9J6ZP13</accession>
<dbReference type="InterPro" id="IPR008969">
    <property type="entry name" value="CarboxyPept-like_regulatory"/>
</dbReference>
<protein>
    <submittedName>
        <fullName evidence="1">Carboxypeptidase-like regulatory domain-containing protein</fullName>
    </submittedName>
</protein>
<keyword evidence="1" id="KW-0645">Protease</keyword>
<name>A0A9J6ZP13_9BACT</name>